<dbReference type="Pfam" id="PF05773">
    <property type="entry name" value="RWD"/>
    <property type="match status" value="1"/>
</dbReference>
<dbReference type="eggNOG" id="ENOG502QR2G">
    <property type="taxonomic scope" value="Eukaryota"/>
</dbReference>
<organism evidence="2 3">
    <name type="scientific">Monosiga brevicollis</name>
    <name type="common">Choanoflagellate</name>
    <dbReference type="NCBI Taxonomy" id="81824"/>
    <lineage>
        <taxon>Eukaryota</taxon>
        <taxon>Choanoflagellata</taxon>
        <taxon>Craspedida</taxon>
        <taxon>Salpingoecidae</taxon>
        <taxon>Monosiga</taxon>
    </lineage>
</organism>
<dbReference type="InterPro" id="IPR017359">
    <property type="entry name" value="Phi-like"/>
</dbReference>
<dbReference type="CDD" id="cd24163">
    <property type="entry name" value="RWDD2_C"/>
    <property type="match status" value="1"/>
</dbReference>
<evidence type="ECO:0000313" key="3">
    <source>
        <dbReference type="Proteomes" id="UP000001357"/>
    </source>
</evidence>
<proteinExistence type="predicted"/>
<dbReference type="PANTHER" id="PTHR15955">
    <property type="entry name" value="RWD DOMAIN CONTAINING PROTEIN 2"/>
    <property type="match status" value="1"/>
</dbReference>
<keyword evidence="3" id="KW-1185">Reference proteome</keyword>
<dbReference type="Pfam" id="PF06544">
    <property type="entry name" value="Prp3_C"/>
    <property type="match status" value="1"/>
</dbReference>
<dbReference type="InterPro" id="IPR010541">
    <property type="entry name" value="Prp3_C"/>
</dbReference>
<accession>A9UZ00</accession>
<dbReference type="AlphaFoldDB" id="A9UZ00"/>
<dbReference type="PIRSF" id="PIRSF038021">
    <property type="entry name" value="UCP038021_RWDD2"/>
    <property type="match status" value="1"/>
</dbReference>
<reference evidence="2 3" key="1">
    <citation type="journal article" date="2008" name="Nature">
        <title>The genome of the choanoflagellate Monosiga brevicollis and the origin of metazoans.</title>
        <authorList>
            <consortium name="JGI Sequencing"/>
            <person name="King N."/>
            <person name="Westbrook M.J."/>
            <person name="Young S.L."/>
            <person name="Kuo A."/>
            <person name="Abedin M."/>
            <person name="Chapman J."/>
            <person name="Fairclough S."/>
            <person name="Hellsten U."/>
            <person name="Isogai Y."/>
            <person name="Letunic I."/>
            <person name="Marr M."/>
            <person name="Pincus D."/>
            <person name="Putnam N."/>
            <person name="Rokas A."/>
            <person name="Wright K.J."/>
            <person name="Zuzow R."/>
            <person name="Dirks W."/>
            <person name="Good M."/>
            <person name="Goodstein D."/>
            <person name="Lemons D."/>
            <person name="Li W."/>
            <person name="Lyons J.B."/>
            <person name="Morris A."/>
            <person name="Nichols S."/>
            <person name="Richter D.J."/>
            <person name="Salamov A."/>
            <person name="Bork P."/>
            <person name="Lim W.A."/>
            <person name="Manning G."/>
            <person name="Miller W.T."/>
            <person name="McGinnis W."/>
            <person name="Shapiro H."/>
            <person name="Tjian R."/>
            <person name="Grigoriev I.V."/>
            <person name="Rokhsar D."/>
        </authorList>
    </citation>
    <scope>NUCLEOTIDE SEQUENCE [LARGE SCALE GENOMIC DNA]</scope>
    <source>
        <strain evidence="3">MX1 / ATCC 50154</strain>
    </source>
</reference>
<sequence length="291" mass="31652">MEHEVWSQVQEELEALSVIAAPGELEYDQEALQALHGAAGAASGAALVVELHVSGTVSGFRASAIASLTPTYPAHLPEITLRCTGHSRAQLEAHGATLRDFLQPLAGDVVLFSVYQWLQEQIPDWESDFEAHRAGVASNTSNPNVSAPDGVNAPASHVFMRQYIYFHHIYNTSKRRDIVGWADELRLCGFSVIGKPGLVCVEGPEAAVTDYVSRLRRLPWQKMQVKVTDRVEGLGGPDEVAACCAFPLLNELHTDTHGNRGNHANMGEVRAFLAQHGQEHVFTDLFGLAAP</sequence>
<dbReference type="GeneID" id="5890799"/>
<dbReference type="InParanoid" id="A9UZ00"/>
<evidence type="ECO:0000259" key="1">
    <source>
        <dbReference type="PROSITE" id="PS50908"/>
    </source>
</evidence>
<dbReference type="InterPro" id="IPR016135">
    <property type="entry name" value="UBQ-conjugating_enzyme/RWD"/>
</dbReference>
<name>A9UZ00_MONBE</name>
<dbReference type="Gene3D" id="3.10.110.10">
    <property type="entry name" value="Ubiquitin Conjugating Enzyme"/>
    <property type="match status" value="1"/>
</dbReference>
<feature type="domain" description="RWD" evidence="1">
    <location>
        <begin position="11"/>
        <end position="125"/>
    </location>
</feature>
<dbReference type="PANTHER" id="PTHR15955:SF8">
    <property type="entry name" value="RWD DOMAIN-CONTAINING PROTEIN 2B-RELATED"/>
    <property type="match status" value="1"/>
</dbReference>
<dbReference type="InterPro" id="IPR006575">
    <property type="entry name" value="RWD_dom"/>
</dbReference>
<dbReference type="SUPFAM" id="SSF54495">
    <property type="entry name" value="UBC-like"/>
    <property type="match status" value="1"/>
</dbReference>
<protein>
    <recommendedName>
        <fullName evidence="1">RWD domain-containing protein</fullName>
    </recommendedName>
</protein>
<dbReference type="FunCoup" id="A9UZ00">
    <property type="interactions" value="37"/>
</dbReference>
<dbReference type="KEGG" id="mbr:MONBRDRAFT_8082"/>
<dbReference type="InterPro" id="IPR059181">
    <property type="entry name" value="RWDD2A-B_C"/>
</dbReference>
<evidence type="ECO:0000313" key="2">
    <source>
        <dbReference type="EMBL" id="EDQ89547.1"/>
    </source>
</evidence>
<dbReference type="EMBL" id="CH991550">
    <property type="protein sequence ID" value="EDQ89547.1"/>
    <property type="molecule type" value="Genomic_DNA"/>
</dbReference>
<dbReference type="Proteomes" id="UP000001357">
    <property type="component" value="Unassembled WGS sequence"/>
</dbReference>
<dbReference type="PROSITE" id="PS50908">
    <property type="entry name" value="RWD"/>
    <property type="match status" value="1"/>
</dbReference>
<gene>
    <name evidence="2" type="ORF">MONBRDRAFT_8082</name>
</gene>
<dbReference type="RefSeq" id="XP_001745576.1">
    <property type="nucleotide sequence ID" value="XM_001745524.1"/>
</dbReference>